<dbReference type="PROSITE" id="PS50020">
    <property type="entry name" value="WW_DOMAIN_2"/>
    <property type="match status" value="1"/>
</dbReference>
<comment type="subcellular location">
    <subcellularLocation>
        <location evidence="2">Cytoplasm</location>
    </subcellularLocation>
</comment>
<dbReference type="GO" id="GO:0016567">
    <property type="term" value="P:protein ubiquitination"/>
    <property type="evidence" value="ECO:0007669"/>
    <property type="project" value="UniProtKB-UniPathway"/>
</dbReference>
<dbReference type="OrthoDB" id="8068875at2759"/>
<comment type="catalytic activity">
    <reaction evidence="1 8">
        <text>S-ubiquitinyl-[E2 ubiquitin-conjugating enzyme]-L-cysteine + [acceptor protein]-L-lysine = [E2 ubiquitin-conjugating enzyme]-L-cysteine + N(6)-ubiquitinyl-[acceptor protein]-L-lysine.</text>
        <dbReference type="EC" id="2.3.2.26"/>
    </reaction>
</comment>
<feature type="domain" description="HECT" evidence="13">
    <location>
        <begin position="607"/>
        <end position="938"/>
    </location>
</feature>
<evidence type="ECO:0000256" key="7">
    <source>
        <dbReference type="ARBA" id="ARBA00022786"/>
    </source>
</evidence>
<dbReference type="FunFam" id="3.90.1750.10:FF:000079">
    <property type="entry name" value="E3 ubiquitin-protein ligase"/>
    <property type="match status" value="1"/>
</dbReference>
<evidence type="ECO:0000256" key="8">
    <source>
        <dbReference type="PIRNR" id="PIRNR001569"/>
    </source>
</evidence>
<dbReference type="Gene3D" id="2.20.70.10">
    <property type="match status" value="1"/>
</dbReference>
<evidence type="ECO:0000256" key="4">
    <source>
        <dbReference type="ARBA" id="ARBA00022490"/>
    </source>
</evidence>
<dbReference type="PANTHER" id="PTHR11254">
    <property type="entry name" value="HECT DOMAIN UBIQUITIN-PROTEIN LIGASE"/>
    <property type="match status" value="1"/>
</dbReference>
<dbReference type="InterPro" id="IPR000569">
    <property type="entry name" value="HECT_dom"/>
</dbReference>
<dbReference type="CDD" id="cd00078">
    <property type="entry name" value="HECTc"/>
    <property type="match status" value="1"/>
</dbReference>
<reference evidence="14" key="1">
    <citation type="submission" date="2013-04" db="EMBL/GenBank/DDBJ databases">
        <title>The Genome Sequence of Fonticula alba ATCC 38817.</title>
        <authorList>
            <consortium name="The Broad Institute Genomics Platform"/>
            <person name="Russ C."/>
            <person name="Cuomo C."/>
            <person name="Burger G."/>
            <person name="Gray M.W."/>
            <person name="Holland P.W.H."/>
            <person name="King N."/>
            <person name="Lang F.B.F."/>
            <person name="Roger A.J."/>
            <person name="Ruiz-Trillo I."/>
            <person name="Brown M."/>
            <person name="Walker B."/>
            <person name="Young S."/>
            <person name="Zeng Q."/>
            <person name="Gargeya S."/>
            <person name="Fitzgerald M."/>
            <person name="Haas B."/>
            <person name="Abouelleil A."/>
            <person name="Allen A.W."/>
            <person name="Alvarado L."/>
            <person name="Arachchi H.M."/>
            <person name="Berlin A.M."/>
            <person name="Chapman S.B."/>
            <person name="Gainer-Dewar J."/>
            <person name="Goldberg J."/>
            <person name="Griggs A."/>
            <person name="Gujja S."/>
            <person name="Hansen M."/>
            <person name="Howarth C."/>
            <person name="Imamovic A."/>
            <person name="Ireland A."/>
            <person name="Larimer J."/>
            <person name="McCowan C."/>
            <person name="Murphy C."/>
            <person name="Pearson M."/>
            <person name="Poon T.W."/>
            <person name="Priest M."/>
            <person name="Roberts A."/>
            <person name="Saif S."/>
            <person name="Shea T."/>
            <person name="Sisk P."/>
            <person name="Sykes S."/>
            <person name="Wortman J."/>
            <person name="Nusbaum C."/>
            <person name="Birren B."/>
        </authorList>
    </citation>
    <scope>NUCLEOTIDE SEQUENCE [LARGE SCALE GENOMIC DNA]</scope>
    <source>
        <strain evidence="14">ATCC 38817</strain>
    </source>
</reference>
<dbReference type="Gene3D" id="3.90.1750.10">
    <property type="entry name" value="Hect, E3 ligase catalytic domains"/>
    <property type="match status" value="1"/>
</dbReference>
<evidence type="ECO:0000313" key="14">
    <source>
        <dbReference type="EMBL" id="KCV70346.1"/>
    </source>
</evidence>
<dbReference type="PIRSF" id="PIRSF001569">
    <property type="entry name" value="E3_ub_ligase_SMURF1"/>
    <property type="match status" value="1"/>
</dbReference>
<sequence length="938" mass="98903">MQYPGRGSDATLHLQISIHPGPPVARPPAAGGLPLHVARPRPGAPASPTDPRGPAGVSNPHVSGRRLSTGGHLTVIQAPAVPLTNSTSDESDFYDAAQGPPAAIPPAANPSAQLFTLSGTAAALTSIGVLSMGQAAAMGGGAGSGGATVVVTSHQPALPPRPAAAARLTTSAGLPEGWEERFDHDGRRYYANHHLRETQWDRPTLPANQSPSVRSGTAHRAGAARPPPTTTASSTLPRSATRSASAPAAAAATGTAAAPGPATQPRSGPFGGADLLRARSIGSSVGAGAGRRAAGPGPTAAGHLPAARPVASGDPNYHGPRALGDWRMYTDGHGLYYYHNFQTNVAKMSPPSVFRNHASGLGATNPSWPGSSTRTLASALGMVAEGGSAGAAARQPYTLDKYLAARQRPGAGPPLPARPPSAPASGAASASASSVTVAVDAALGPGPTAGSSSSMLAPAAGAQRSQQQQQQQQQQARPETGDTEEASAFSVAPAKQPQTDPAGAGPGPGAAAGATTPRHSSDLVDRFSVKHKALQRALNVIKNAAASAPDDGSAGSAASSSRRAAAAMASGSSSSSRRAAQRVQKFNIRVRRSRLLDDSYRAVIRADPQHLRRPLNVTFAGESALDYGGVQREWFAAVSKLAFSPDYGLFEYAKSGQYLLDVSRVSGVNPSHLEYFRFVGRLIGMAILHDKYLDAFFVTSFYKRLLGHSVALSDLESIDAEHYRSFNWMLSNPIEGVIYENFSAAYEYLGQVRRVELDIEVTDDNKHEYVEKYVAWRCAHGTEAQMTAILHGLHEVIPRSMLQAFEPSELELLIGGRDDIDLDDWFRNTIYKKYTPVDPQIVWFWEVIRSWDPSKRRKLLQFVTGSERVPATGFGDLVGSSGIRRFCIEKWDASHSGDSLPQSHTCFNRIDIPPYTSKAQLLEKLEVAIEHATSFGIQ</sequence>
<keyword evidence="15" id="KW-1185">Reference proteome</keyword>
<evidence type="ECO:0000256" key="10">
    <source>
        <dbReference type="PROSITE-ProRule" id="PRU00104"/>
    </source>
</evidence>
<dbReference type="GO" id="GO:0061630">
    <property type="term" value="F:ubiquitin protein ligase activity"/>
    <property type="evidence" value="ECO:0007669"/>
    <property type="project" value="UniProtKB-EC"/>
</dbReference>
<dbReference type="Gene3D" id="3.30.2410.10">
    <property type="entry name" value="Hect, E3 ligase catalytic domain"/>
    <property type="match status" value="1"/>
</dbReference>
<name>A0A058Z895_FONAL</name>
<dbReference type="InterPro" id="IPR024928">
    <property type="entry name" value="E3_ub_ligase_SMURF1"/>
</dbReference>
<feature type="compositionally biased region" description="Low complexity" evidence="11">
    <location>
        <begin position="216"/>
        <end position="263"/>
    </location>
</feature>
<dbReference type="GO" id="GO:0005737">
    <property type="term" value="C:cytoplasm"/>
    <property type="evidence" value="ECO:0007669"/>
    <property type="project" value="UniProtKB-SubCell"/>
</dbReference>
<dbReference type="FunFam" id="3.30.2410.10:FF:000001">
    <property type="entry name" value="E3 ubiquitin-protein ligase NEDD4-like"/>
    <property type="match status" value="1"/>
</dbReference>
<evidence type="ECO:0000256" key="1">
    <source>
        <dbReference type="ARBA" id="ARBA00000885"/>
    </source>
</evidence>
<feature type="region of interest" description="Disordered" evidence="11">
    <location>
        <begin position="18"/>
        <end position="71"/>
    </location>
</feature>
<feature type="compositionally biased region" description="Polar residues" evidence="11">
    <location>
        <begin position="206"/>
        <end position="215"/>
    </location>
</feature>
<evidence type="ECO:0000313" key="15">
    <source>
        <dbReference type="Proteomes" id="UP000030693"/>
    </source>
</evidence>
<dbReference type="InterPro" id="IPR050409">
    <property type="entry name" value="E3_ubiq-protein_ligase"/>
</dbReference>
<protein>
    <recommendedName>
        <fullName evidence="8">E3 ubiquitin-protein ligase</fullName>
        <ecNumber evidence="8">2.3.2.26</ecNumber>
    </recommendedName>
</protein>
<evidence type="ECO:0000256" key="5">
    <source>
        <dbReference type="ARBA" id="ARBA00022679"/>
    </source>
</evidence>
<feature type="region of interest" description="Disordered" evidence="11">
    <location>
        <begin position="200"/>
        <end position="315"/>
    </location>
</feature>
<evidence type="ECO:0000259" key="12">
    <source>
        <dbReference type="PROSITE" id="PS50020"/>
    </source>
</evidence>
<feature type="domain" description="WW" evidence="12">
    <location>
        <begin position="172"/>
        <end position="205"/>
    </location>
</feature>
<dbReference type="InterPro" id="IPR001202">
    <property type="entry name" value="WW_dom"/>
</dbReference>
<accession>A0A058Z895</accession>
<feature type="compositionally biased region" description="Low complexity" evidence="11">
    <location>
        <begin position="278"/>
        <end position="307"/>
    </location>
</feature>
<dbReference type="SUPFAM" id="SSF51045">
    <property type="entry name" value="WW domain"/>
    <property type="match status" value="1"/>
</dbReference>
<evidence type="ECO:0000256" key="3">
    <source>
        <dbReference type="ARBA" id="ARBA00004906"/>
    </source>
</evidence>
<evidence type="ECO:0000256" key="2">
    <source>
        <dbReference type="ARBA" id="ARBA00004496"/>
    </source>
</evidence>
<dbReference type="Pfam" id="PF00397">
    <property type="entry name" value="WW"/>
    <property type="match status" value="1"/>
</dbReference>
<evidence type="ECO:0000256" key="9">
    <source>
        <dbReference type="PIRSR" id="PIRSR001569-1"/>
    </source>
</evidence>
<dbReference type="SMART" id="SM00456">
    <property type="entry name" value="WW"/>
    <property type="match status" value="2"/>
</dbReference>
<dbReference type="PANTHER" id="PTHR11254:SF440">
    <property type="entry name" value="E3 UBIQUITIN-PROTEIN LIGASE NEDD-4"/>
    <property type="match status" value="1"/>
</dbReference>
<keyword evidence="6" id="KW-0677">Repeat</keyword>
<dbReference type="OMA" id="WFRNTIY"/>
<dbReference type="InterPro" id="IPR036020">
    <property type="entry name" value="WW_dom_sf"/>
</dbReference>
<proteinExistence type="predicted"/>
<dbReference type="CDD" id="cd00201">
    <property type="entry name" value="WW"/>
    <property type="match status" value="1"/>
</dbReference>
<feature type="compositionally biased region" description="Pro residues" evidence="11">
    <location>
        <begin position="411"/>
        <end position="422"/>
    </location>
</feature>
<dbReference type="STRING" id="691883.A0A058Z895"/>
<dbReference type="GO" id="GO:0006511">
    <property type="term" value="P:ubiquitin-dependent protein catabolic process"/>
    <property type="evidence" value="ECO:0007669"/>
    <property type="project" value="InterPro"/>
</dbReference>
<dbReference type="PROSITE" id="PS01159">
    <property type="entry name" value="WW_DOMAIN_1"/>
    <property type="match status" value="1"/>
</dbReference>
<dbReference type="EC" id="2.3.2.26" evidence="8"/>
<dbReference type="SMART" id="SM00119">
    <property type="entry name" value="HECTc"/>
    <property type="match status" value="1"/>
</dbReference>
<evidence type="ECO:0000259" key="13">
    <source>
        <dbReference type="PROSITE" id="PS50237"/>
    </source>
</evidence>
<dbReference type="Pfam" id="PF00632">
    <property type="entry name" value="HECT"/>
    <property type="match status" value="1"/>
</dbReference>
<feature type="compositionally biased region" description="Low complexity" evidence="11">
    <location>
        <begin position="466"/>
        <end position="475"/>
    </location>
</feature>
<keyword evidence="4" id="KW-0963">Cytoplasm</keyword>
<dbReference type="UniPathway" id="UPA00143"/>
<dbReference type="eggNOG" id="KOG0940">
    <property type="taxonomic scope" value="Eukaryota"/>
</dbReference>
<keyword evidence="7 8" id="KW-0833">Ubl conjugation pathway</keyword>
<dbReference type="RefSeq" id="XP_009494862.1">
    <property type="nucleotide sequence ID" value="XM_009496587.1"/>
</dbReference>
<dbReference type="EMBL" id="KB932204">
    <property type="protein sequence ID" value="KCV70346.1"/>
    <property type="molecule type" value="Genomic_DNA"/>
</dbReference>
<dbReference type="Gene3D" id="3.30.2160.10">
    <property type="entry name" value="Hect, E3 ligase catalytic domain"/>
    <property type="match status" value="1"/>
</dbReference>
<keyword evidence="5 8" id="KW-0808">Transferase</keyword>
<dbReference type="Proteomes" id="UP000030693">
    <property type="component" value="Unassembled WGS sequence"/>
</dbReference>
<dbReference type="GeneID" id="20527398"/>
<organism evidence="14">
    <name type="scientific">Fonticula alba</name>
    <name type="common">Slime mold</name>
    <dbReference type="NCBI Taxonomy" id="691883"/>
    <lineage>
        <taxon>Eukaryota</taxon>
        <taxon>Rotosphaerida</taxon>
        <taxon>Fonticulaceae</taxon>
        <taxon>Fonticula</taxon>
    </lineage>
</organism>
<feature type="region of interest" description="Disordered" evidence="11">
    <location>
        <begin position="407"/>
        <end position="428"/>
    </location>
</feature>
<evidence type="ECO:0000256" key="6">
    <source>
        <dbReference type="ARBA" id="ARBA00022737"/>
    </source>
</evidence>
<feature type="active site" description="Glycyl thioester intermediate" evidence="9 10">
    <location>
        <position position="906"/>
    </location>
</feature>
<feature type="region of interest" description="Disordered" evidence="11">
    <location>
        <begin position="444"/>
        <end position="522"/>
    </location>
</feature>
<gene>
    <name evidence="14" type="ORF">H696_02673</name>
</gene>
<dbReference type="SUPFAM" id="SSF56204">
    <property type="entry name" value="Hect, E3 ligase catalytic domain"/>
    <property type="match status" value="1"/>
</dbReference>
<comment type="pathway">
    <text evidence="3 8">Protein modification; protein ubiquitination.</text>
</comment>
<dbReference type="AlphaFoldDB" id="A0A058Z895"/>
<evidence type="ECO:0000256" key="11">
    <source>
        <dbReference type="SAM" id="MobiDB-lite"/>
    </source>
</evidence>
<dbReference type="InterPro" id="IPR035983">
    <property type="entry name" value="Hect_E3_ubiquitin_ligase"/>
</dbReference>
<dbReference type="PROSITE" id="PS50237">
    <property type="entry name" value="HECT"/>
    <property type="match status" value="1"/>
</dbReference>